<evidence type="ECO:0000259" key="2">
    <source>
        <dbReference type="Pfam" id="PF14827"/>
    </source>
</evidence>
<name>A0A1G2DBX2_9BACT</name>
<feature type="transmembrane region" description="Helical" evidence="1">
    <location>
        <begin position="179"/>
        <end position="198"/>
    </location>
</feature>
<feature type="domain" description="Double Cache" evidence="2">
    <location>
        <begin position="260"/>
        <end position="468"/>
    </location>
</feature>
<evidence type="ECO:0000256" key="1">
    <source>
        <dbReference type="SAM" id="Phobius"/>
    </source>
</evidence>
<feature type="transmembrane region" description="Helical" evidence="1">
    <location>
        <begin position="12"/>
        <end position="30"/>
    </location>
</feature>
<dbReference type="STRING" id="1798664.A3C93_04990"/>
<gene>
    <name evidence="3" type="ORF">A3C93_04990</name>
</gene>
<protein>
    <recommendedName>
        <fullName evidence="2">Double Cache domain-containing protein</fullName>
    </recommendedName>
</protein>
<feature type="transmembrane region" description="Helical" evidence="1">
    <location>
        <begin position="483"/>
        <end position="502"/>
    </location>
</feature>
<evidence type="ECO:0000313" key="3">
    <source>
        <dbReference type="EMBL" id="OGZ11125.1"/>
    </source>
</evidence>
<feature type="transmembrane region" description="Helical" evidence="1">
    <location>
        <begin position="210"/>
        <end position="233"/>
    </location>
</feature>
<feature type="transmembrane region" description="Helical" evidence="1">
    <location>
        <begin position="42"/>
        <end position="60"/>
    </location>
</feature>
<feature type="transmembrane region" description="Helical" evidence="1">
    <location>
        <begin position="154"/>
        <end position="173"/>
    </location>
</feature>
<proteinExistence type="predicted"/>
<feature type="transmembrane region" description="Helical" evidence="1">
    <location>
        <begin position="67"/>
        <end position="87"/>
    </location>
</feature>
<feature type="transmembrane region" description="Helical" evidence="1">
    <location>
        <begin position="122"/>
        <end position="142"/>
    </location>
</feature>
<keyword evidence="1" id="KW-0472">Membrane</keyword>
<keyword evidence="1" id="KW-0812">Transmembrane</keyword>
<dbReference type="InterPro" id="IPR029150">
    <property type="entry name" value="dCache_3"/>
</dbReference>
<sequence length="511" mass="55158">MSLPFIINNLHFTVEIVGALTFFVMAWLAADAYVVGRQSRPLLRVFGFSLVGVSQLIHALTVSDDLYSLLGAVAFILGLIFVIGSFFTGPKTASLEPTSGAASGTPPAQAPAVLVLPAFASISLYVDSLTALLLCVVAFLSFRQLKKEFDRSLQFFWIGFFVLFLGVLAALFWKGQNGFVLEHLLRLAGFLLLSVWVWQYLQLRLRESVVLIFISLTLLISTIVTLAFSSILMSKIEAETRSSLAIDTKVIDLAVGGLLEEARAKVELLAERGDITNALTEKNAAKLAVLLSDALSEEKLGFLLVTDKQGTVVLRAHALSRYGDSIGTERAVESALTGTVFATIESSSAEKFSIRAAVPLYQKGTLIGVLVAGFPLDNVFADRMKKITGLEMSIYEGESVVATTALGEDGRSRLSGIAVDDQSVREAVLERGGAATARVELRGEEFLASYLPIISGDGKIVGMFSASKSQQEIIALANATNRLTLVAVMSLLLILALPFYFLTRRLLGDEI</sequence>
<dbReference type="Pfam" id="PF14827">
    <property type="entry name" value="dCache_3"/>
    <property type="match status" value="1"/>
</dbReference>
<dbReference type="InterPro" id="IPR029151">
    <property type="entry name" value="Sensor-like_sf"/>
</dbReference>
<dbReference type="Proteomes" id="UP000178636">
    <property type="component" value="Unassembled WGS sequence"/>
</dbReference>
<organism evidence="3 4">
    <name type="scientific">Candidatus Lloydbacteria bacterium RIFCSPHIGHO2_02_FULL_54_17</name>
    <dbReference type="NCBI Taxonomy" id="1798664"/>
    <lineage>
        <taxon>Bacteria</taxon>
        <taxon>Candidatus Lloydiibacteriota</taxon>
    </lineage>
</organism>
<dbReference type="AlphaFoldDB" id="A0A1G2DBX2"/>
<comment type="caution">
    <text evidence="3">The sequence shown here is derived from an EMBL/GenBank/DDBJ whole genome shotgun (WGS) entry which is preliminary data.</text>
</comment>
<dbReference type="SUPFAM" id="SSF103190">
    <property type="entry name" value="Sensory domain-like"/>
    <property type="match status" value="1"/>
</dbReference>
<dbReference type="EMBL" id="MHLO01000038">
    <property type="protein sequence ID" value="OGZ11125.1"/>
    <property type="molecule type" value="Genomic_DNA"/>
</dbReference>
<keyword evidence="1" id="KW-1133">Transmembrane helix</keyword>
<dbReference type="Gene3D" id="3.30.450.20">
    <property type="entry name" value="PAS domain"/>
    <property type="match status" value="1"/>
</dbReference>
<reference evidence="3 4" key="1">
    <citation type="journal article" date="2016" name="Nat. Commun.">
        <title>Thousands of microbial genomes shed light on interconnected biogeochemical processes in an aquifer system.</title>
        <authorList>
            <person name="Anantharaman K."/>
            <person name="Brown C.T."/>
            <person name="Hug L.A."/>
            <person name="Sharon I."/>
            <person name="Castelle C.J."/>
            <person name="Probst A.J."/>
            <person name="Thomas B.C."/>
            <person name="Singh A."/>
            <person name="Wilkins M.J."/>
            <person name="Karaoz U."/>
            <person name="Brodie E.L."/>
            <person name="Williams K.H."/>
            <person name="Hubbard S.S."/>
            <person name="Banfield J.F."/>
        </authorList>
    </citation>
    <scope>NUCLEOTIDE SEQUENCE [LARGE SCALE GENOMIC DNA]</scope>
</reference>
<evidence type="ECO:0000313" key="4">
    <source>
        <dbReference type="Proteomes" id="UP000178636"/>
    </source>
</evidence>
<accession>A0A1G2DBX2</accession>